<protein>
    <submittedName>
        <fullName evidence="1">Diaminopimelate decarboxylase</fullName>
    </submittedName>
</protein>
<comment type="caution">
    <text evidence="1">The sequence shown here is derived from an EMBL/GenBank/DDBJ whole genome shotgun (WGS) entry which is preliminary data.</text>
</comment>
<dbReference type="STRING" id="1338436.LK10_02210"/>
<gene>
    <name evidence="1" type="ORF">LK10_02210</name>
</gene>
<dbReference type="RefSeq" id="WP_043119815.1">
    <property type="nucleotide sequence ID" value="NZ_JTDL01000035.1"/>
</dbReference>
<name>A0A0B2AT27_9MICC</name>
<dbReference type="Proteomes" id="UP000030982">
    <property type="component" value="Unassembled WGS sequence"/>
</dbReference>
<keyword evidence="2" id="KW-1185">Reference proteome</keyword>
<evidence type="ECO:0000313" key="1">
    <source>
        <dbReference type="EMBL" id="KHL05150.1"/>
    </source>
</evidence>
<dbReference type="Pfam" id="PF05973">
    <property type="entry name" value="Gp49"/>
    <property type="match status" value="1"/>
</dbReference>
<dbReference type="InterPro" id="IPR009241">
    <property type="entry name" value="HigB-like"/>
</dbReference>
<evidence type="ECO:0000313" key="2">
    <source>
        <dbReference type="Proteomes" id="UP000030982"/>
    </source>
</evidence>
<dbReference type="EMBL" id="JTDL01000035">
    <property type="protein sequence ID" value="KHL05150.1"/>
    <property type="molecule type" value="Genomic_DNA"/>
</dbReference>
<accession>A0A0B2AT27</accession>
<reference evidence="1 2" key="1">
    <citation type="submission" date="2014-09" db="EMBL/GenBank/DDBJ databases">
        <title>Genome sequence of Sinomonas sp. MUSC 117.</title>
        <authorList>
            <person name="Lee L.-H."/>
        </authorList>
    </citation>
    <scope>NUCLEOTIDE SEQUENCE [LARGE SCALE GENOMIC DNA]</scope>
    <source>
        <strain evidence="1 2">MUSC 117</strain>
    </source>
</reference>
<dbReference type="OrthoDB" id="330810at2"/>
<sequence>MGWYVELELVEDWMLGLDDKTYDLVSAALELLSEEGPHLGRPIVDTVKGSTYKNMKELRPGSSGKSEVRMLFVFDPNRNAIFLVAGDKAGNWNKWYDENIPIAEKLYEEHLKNL</sequence>
<proteinExistence type="predicted"/>
<dbReference type="AlphaFoldDB" id="A0A0B2AT27"/>
<organism evidence="1 2">
    <name type="scientific">Sinomonas humi</name>
    <dbReference type="NCBI Taxonomy" id="1338436"/>
    <lineage>
        <taxon>Bacteria</taxon>
        <taxon>Bacillati</taxon>
        <taxon>Actinomycetota</taxon>
        <taxon>Actinomycetes</taxon>
        <taxon>Micrococcales</taxon>
        <taxon>Micrococcaceae</taxon>
        <taxon>Sinomonas</taxon>
    </lineage>
</organism>